<keyword evidence="1" id="KW-0732">Signal</keyword>
<dbReference type="RefSeq" id="WP_069729360.1">
    <property type="nucleotide sequence ID" value="NZ_JABWPE010000022.1"/>
</dbReference>
<evidence type="ECO:0000313" key="2">
    <source>
        <dbReference type="EMBL" id="NUY98174.1"/>
    </source>
</evidence>
<sequence>MRKTRNALLIAAGLTAALAAQAEDAPQGTQVGSTENETAYFLSASVPEKEMAILMKAAEARDIPVYFRGLVGDSMEQTAKYMMYMVSTYKVRGVQIDPVRFDRYGVKQVPALVKKCGDRFDIVYGNVALNQALSMIETRGDCRTADKER</sequence>
<dbReference type="EMBL" id="CABWMH010000034">
    <property type="protein sequence ID" value="VXC44160.1"/>
    <property type="molecule type" value="Genomic_DNA"/>
</dbReference>
<dbReference type="EMBL" id="JABWPM010000022">
    <property type="protein sequence ID" value="NUY98174.1"/>
    <property type="molecule type" value="Genomic_DNA"/>
</dbReference>
<organism evidence="2 5">
    <name type="scientific">Pantoea brenneri</name>
    <dbReference type="NCBI Taxonomy" id="472694"/>
    <lineage>
        <taxon>Bacteria</taxon>
        <taxon>Pseudomonadati</taxon>
        <taxon>Pseudomonadota</taxon>
        <taxon>Gammaproteobacteria</taxon>
        <taxon>Enterobacterales</taxon>
        <taxon>Erwiniaceae</taxon>
        <taxon>Pantoea</taxon>
    </lineage>
</organism>
<dbReference type="InterPro" id="IPR014113">
    <property type="entry name" value="T4SS_TrbC_subgr"/>
</dbReference>
<dbReference type="AlphaFoldDB" id="A0A653YNV5"/>
<dbReference type="Proteomes" id="UP000433737">
    <property type="component" value="Unassembled WGS sequence"/>
</dbReference>
<gene>
    <name evidence="2" type="primary">trbC</name>
    <name evidence="2" type="ORF">HU668_17090</name>
    <name evidence="3" type="ORF">PANT111_40277</name>
</gene>
<reference evidence="3 4" key="1">
    <citation type="submission" date="2019-10" db="EMBL/GenBank/DDBJ databases">
        <authorList>
            <person name="Karimi E."/>
        </authorList>
    </citation>
    <scope>NUCLEOTIDE SEQUENCE [LARGE SCALE GENOMIC DNA]</scope>
    <source>
        <strain evidence="3">Pantoea sp. 111</strain>
    </source>
</reference>
<dbReference type="InterPro" id="IPR019106">
    <property type="entry name" value="T4SS_TrbC"/>
</dbReference>
<reference evidence="2 5" key="2">
    <citation type="submission" date="2020-05" db="EMBL/GenBank/DDBJ databases">
        <title>Whole Genome Sequences of Enterobacteriales Associated with the International Space Station.</title>
        <authorList>
            <person name="Bharadwaj A."/>
            <person name="Daudu R."/>
            <person name="Singh N."/>
            <person name="Wood J."/>
            <person name="Debieu M."/>
            <person name="Mason C."/>
            <person name="Wang C."/>
            <person name="Venkateswaran K."/>
        </authorList>
    </citation>
    <scope>NUCLEOTIDE SEQUENCE [LARGE SCALE GENOMIC DNA]</scope>
    <source>
        <strain evidence="2 5">IF5SW-B1</strain>
    </source>
</reference>
<evidence type="ECO:0000313" key="5">
    <source>
        <dbReference type="Proteomes" id="UP000566985"/>
    </source>
</evidence>
<protein>
    <submittedName>
        <fullName evidence="2">Type-F conjugative transfer system pilin assembly protein TrbC</fullName>
    </submittedName>
</protein>
<evidence type="ECO:0000313" key="4">
    <source>
        <dbReference type="Proteomes" id="UP000433737"/>
    </source>
</evidence>
<evidence type="ECO:0000313" key="3">
    <source>
        <dbReference type="EMBL" id="VXC44160.1"/>
    </source>
</evidence>
<accession>A0A653YNV5</accession>
<dbReference type="Proteomes" id="UP000566985">
    <property type="component" value="Unassembled WGS sequence"/>
</dbReference>
<name>A0A653YNV5_9GAMM</name>
<evidence type="ECO:0000256" key="1">
    <source>
        <dbReference type="SAM" id="SignalP"/>
    </source>
</evidence>
<dbReference type="GeneID" id="57346873"/>
<comment type="caution">
    <text evidence="2">The sequence shown here is derived from an EMBL/GenBank/DDBJ whole genome shotgun (WGS) entry which is preliminary data.</text>
</comment>
<feature type="chain" id="PRO_5042724841" evidence="1">
    <location>
        <begin position="23"/>
        <end position="149"/>
    </location>
</feature>
<proteinExistence type="predicted"/>
<dbReference type="Pfam" id="PF09673">
    <property type="entry name" value="TrbC_Ftype"/>
    <property type="match status" value="1"/>
</dbReference>
<feature type="signal peptide" evidence="1">
    <location>
        <begin position="1"/>
        <end position="22"/>
    </location>
</feature>
<dbReference type="NCBIfam" id="TIGR02742">
    <property type="entry name" value="TrbC_Ftype"/>
    <property type="match status" value="1"/>
</dbReference>